<evidence type="ECO:0000256" key="1">
    <source>
        <dbReference type="SAM" id="MobiDB-lite"/>
    </source>
</evidence>
<organism evidence="2 3">
    <name type="scientific">Trifolium medium</name>
    <dbReference type="NCBI Taxonomy" id="97028"/>
    <lineage>
        <taxon>Eukaryota</taxon>
        <taxon>Viridiplantae</taxon>
        <taxon>Streptophyta</taxon>
        <taxon>Embryophyta</taxon>
        <taxon>Tracheophyta</taxon>
        <taxon>Spermatophyta</taxon>
        <taxon>Magnoliopsida</taxon>
        <taxon>eudicotyledons</taxon>
        <taxon>Gunneridae</taxon>
        <taxon>Pentapetalae</taxon>
        <taxon>rosids</taxon>
        <taxon>fabids</taxon>
        <taxon>Fabales</taxon>
        <taxon>Fabaceae</taxon>
        <taxon>Papilionoideae</taxon>
        <taxon>50 kb inversion clade</taxon>
        <taxon>NPAAA clade</taxon>
        <taxon>Hologalegina</taxon>
        <taxon>IRL clade</taxon>
        <taxon>Trifolieae</taxon>
        <taxon>Trifolium</taxon>
    </lineage>
</organism>
<accession>A0A392QDA4</accession>
<dbReference type="AlphaFoldDB" id="A0A392QDA4"/>
<protein>
    <submittedName>
        <fullName evidence="2">Uncharacterized protein</fullName>
    </submittedName>
</protein>
<name>A0A392QDA4_9FABA</name>
<evidence type="ECO:0000313" key="3">
    <source>
        <dbReference type="Proteomes" id="UP000265520"/>
    </source>
</evidence>
<proteinExistence type="predicted"/>
<reference evidence="2 3" key="1">
    <citation type="journal article" date="2018" name="Front. Plant Sci.">
        <title>Red Clover (Trifolium pratense) and Zigzag Clover (T. medium) - A Picture of Genomic Similarities and Differences.</title>
        <authorList>
            <person name="Dluhosova J."/>
            <person name="Istvanek J."/>
            <person name="Nedelnik J."/>
            <person name="Repkova J."/>
        </authorList>
    </citation>
    <scope>NUCLEOTIDE SEQUENCE [LARGE SCALE GENOMIC DNA]</scope>
    <source>
        <strain evidence="3">cv. 10/8</strain>
        <tissue evidence="2">Leaf</tissue>
    </source>
</reference>
<comment type="caution">
    <text evidence="2">The sequence shown here is derived from an EMBL/GenBank/DDBJ whole genome shotgun (WGS) entry which is preliminary data.</text>
</comment>
<keyword evidence="3" id="KW-1185">Reference proteome</keyword>
<evidence type="ECO:0000313" key="2">
    <source>
        <dbReference type="EMBL" id="MCI21827.1"/>
    </source>
</evidence>
<dbReference type="EMBL" id="LXQA010127010">
    <property type="protein sequence ID" value="MCI21827.1"/>
    <property type="molecule type" value="Genomic_DNA"/>
</dbReference>
<dbReference type="Proteomes" id="UP000265520">
    <property type="component" value="Unassembled WGS sequence"/>
</dbReference>
<feature type="region of interest" description="Disordered" evidence="1">
    <location>
        <begin position="13"/>
        <end position="32"/>
    </location>
</feature>
<feature type="non-terminal residue" evidence="2">
    <location>
        <position position="1"/>
    </location>
</feature>
<sequence>KDAVVAVTSKPSLPPIDVISADKPSPTLPPDL</sequence>